<protein>
    <recommendedName>
        <fullName evidence="5">Release factor glutamine methyltransferase</fullName>
        <shortName evidence="5">RF MTase</shortName>
        <ecNumber evidence="5">2.1.1.297</ecNumber>
    </recommendedName>
    <alternativeName>
        <fullName evidence="5">N5-glutamine methyltransferase PrmC</fullName>
    </alternativeName>
    <alternativeName>
        <fullName evidence="5">Protein-(glutamine-N5) MTase PrmC</fullName>
    </alternativeName>
    <alternativeName>
        <fullName evidence="5">Protein-glutamine N-methyltransferase PrmC</fullName>
    </alternativeName>
</protein>
<dbReference type="PROSITE" id="PS00092">
    <property type="entry name" value="N6_MTASE"/>
    <property type="match status" value="1"/>
</dbReference>
<dbReference type="HAMAP" id="MF_02126">
    <property type="entry name" value="RF_methyltr_PrmC"/>
    <property type="match status" value="1"/>
</dbReference>
<feature type="binding site" evidence="5">
    <location>
        <position position="183"/>
    </location>
    <ligand>
        <name>S-adenosyl-L-methionine</name>
        <dbReference type="ChEBI" id="CHEBI:59789"/>
    </ligand>
</feature>
<sequence length="299" mass="33626">MSETTNSKSIGMSLKEAAERLAAVSETSRLDAELLMQKILGLERHELICRQNECLSPDKEAAFEELVLRRIKHEPIAYIRGLKEFWGILFEVGPGVLIPRPATELLVELALAAAAKMTGELHIADLGTGSGAISVAIASELKNRNRNFKIEALDWSDEALRFAQKNVDRYGLRDFINLGKSNWFEALENSKSCFDIIVSNPPYIAEDDESVMPDLAYEPRQALFSGPEGLDAIRELLFKVPEYLKEGGAFFCEFGATQKELIENFIKNNEFLSSNFVCSFYKDLSNFDRALKLEFKQLV</sequence>
<dbReference type="AlphaFoldDB" id="A0A7X9FTX2"/>
<dbReference type="GO" id="GO:0102559">
    <property type="term" value="F:peptide chain release factor N(5)-glutamine methyltransferase activity"/>
    <property type="evidence" value="ECO:0007669"/>
    <property type="project" value="UniProtKB-EC"/>
</dbReference>
<dbReference type="EC" id="2.1.1.297" evidence="5"/>
<dbReference type="InterPro" id="IPR050320">
    <property type="entry name" value="N5-glutamine_MTase"/>
</dbReference>
<evidence type="ECO:0000256" key="4">
    <source>
        <dbReference type="ARBA" id="ARBA00048391"/>
    </source>
</evidence>
<accession>A0A7X9FTX2</accession>
<dbReference type="InterPro" id="IPR007848">
    <property type="entry name" value="Small_mtfrase_dom"/>
</dbReference>
<dbReference type="InterPro" id="IPR029063">
    <property type="entry name" value="SAM-dependent_MTases_sf"/>
</dbReference>
<keyword evidence="2 5" id="KW-0808">Transferase</keyword>
<dbReference type="EMBL" id="JAAZON010000630">
    <property type="protein sequence ID" value="NMC64235.1"/>
    <property type="molecule type" value="Genomic_DNA"/>
</dbReference>
<dbReference type="Pfam" id="PF17827">
    <property type="entry name" value="PrmC_N"/>
    <property type="match status" value="1"/>
</dbReference>
<comment type="similarity">
    <text evidence="5">Belongs to the protein N5-glutamine methyltransferase family. PrmC subfamily.</text>
</comment>
<dbReference type="Proteomes" id="UP000524246">
    <property type="component" value="Unassembled WGS sequence"/>
</dbReference>
<proteinExistence type="inferred from homology"/>
<dbReference type="GO" id="GO:0003676">
    <property type="term" value="F:nucleic acid binding"/>
    <property type="evidence" value="ECO:0007669"/>
    <property type="project" value="InterPro"/>
</dbReference>
<feature type="binding site" evidence="5">
    <location>
        <position position="154"/>
    </location>
    <ligand>
        <name>S-adenosyl-L-methionine</name>
        <dbReference type="ChEBI" id="CHEBI:59789"/>
    </ligand>
</feature>
<evidence type="ECO:0000256" key="5">
    <source>
        <dbReference type="HAMAP-Rule" id="MF_02126"/>
    </source>
</evidence>
<name>A0A7X9FTX2_9DELT</name>
<dbReference type="Pfam" id="PF05175">
    <property type="entry name" value="MTS"/>
    <property type="match status" value="1"/>
</dbReference>
<evidence type="ECO:0000256" key="1">
    <source>
        <dbReference type="ARBA" id="ARBA00022603"/>
    </source>
</evidence>
<dbReference type="PANTHER" id="PTHR18895:SF74">
    <property type="entry name" value="MTRF1L RELEASE FACTOR GLUTAMINE METHYLTRANSFERASE"/>
    <property type="match status" value="1"/>
</dbReference>
<evidence type="ECO:0000313" key="9">
    <source>
        <dbReference type="Proteomes" id="UP000524246"/>
    </source>
</evidence>
<dbReference type="InterPro" id="IPR002052">
    <property type="entry name" value="DNA_methylase_N6_adenine_CS"/>
</dbReference>
<comment type="catalytic activity">
    <reaction evidence="4 5">
        <text>L-glutaminyl-[peptide chain release factor] + S-adenosyl-L-methionine = N(5)-methyl-L-glutaminyl-[peptide chain release factor] + S-adenosyl-L-homocysteine + H(+)</text>
        <dbReference type="Rhea" id="RHEA:42896"/>
        <dbReference type="Rhea" id="RHEA-COMP:10271"/>
        <dbReference type="Rhea" id="RHEA-COMP:10272"/>
        <dbReference type="ChEBI" id="CHEBI:15378"/>
        <dbReference type="ChEBI" id="CHEBI:30011"/>
        <dbReference type="ChEBI" id="CHEBI:57856"/>
        <dbReference type="ChEBI" id="CHEBI:59789"/>
        <dbReference type="ChEBI" id="CHEBI:61891"/>
        <dbReference type="EC" id="2.1.1.297"/>
    </reaction>
</comment>
<dbReference type="InterPro" id="IPR040758">
    <property type="entry name" value="PrmC_N"/>
</dbReference>
<feature type="domain" description="Release factor glutamine methyltransferase N-terminal" evidence="7">
    <location>
        <begin position="14"/>
        <end position="81"/>
    </location>
</feature>
<keyword evidence="1 5" id="KW-0489">Methyltransferase</keyword>
<evidence type="ECO:0000256" key="3">
    <source>
        <dbReference type="ARBA" id="ARBA00022691"/>
    </source>
</evidence>
<feature type="binding site" evidence="5">
    <location>
        <begin position="200"/>
        <end position="203"/>
    </location>
    <ligand>
        <name>substrate</name>
    </ligand>
</feature>
<dbReference type="SUPFAM" id="SSF53335">
    <property type="entry name" value="S-adenosyl-L-methionine-dependent methyltransferases"/>
    <property type="match status" value="1"/>
</dbReference>
<reference evidence="8 9" key="1">
    <citation type="journal article" date="2020" name="Biotechnol. Biofuels">
        <title>New insights from the biogas microbiome by comprehensive genome-resolved metagenomics of nearly 1600 species originating from multiple anaerobic digesters.</title>
        <authorList>
            <person name="Campanaro S."/>
            <person name="Treu L."/>
            <person name="Rodriguez-R L.M."/>
            <person name="Kovalovszki A."/>
            <person name="Ziels R.M."/>
            <person name="Maus I."/>
            <person name="Zhu X."/>
            <person name="Kougias P.G."/>
            <person name="Basile A."/>
            <person name="Luo G."/>
            <person name="Schluter A."/>
            <person name="Konstantinidis K.T."/>
            <person name="Angelidaki I."/>
        </authorList>
    </citation>
    <scope>NUCLEOTIDE SEQUENCE [LARGE SCALE GENOMIC DNA]</scope>
    <source>
        <strain evidence="8">AS27yjCOA_65</strain>
    </source>
</reference>
<evidence type="ECO:0000313" key="8">
    <source>
        <dbReference type="EMBL" id="NMC64235.1"/>
    </source>
</evidence>
<dbReference type="InterPro" id="IPR004556">
    <property type="entry name" value="HemK-like"/>
</dbReference>
<feature type="binding site" evidence="5">
    <location>
        <position position="200"/>
    </location>
    <ligand>
        <name>S-adenosyl-L-methionine</name>
        <dbReference type="ChEBI" id="CHEBI:59789"/>
    </ligand>
</feature>
<comment type="caution">
    <text evidence="8">The sequence shown here is derived from an EMBL/GenBank/DDBJ whole genome shotgun (WGS) entry which is preliminary data.</text>
</comment>
<gene>
    <name evidence="5 8" type="primary">prmC</name>
    <name evidence="8" type="ORF">GYA55_13810</name>
</gene>
<comment type="function">
    <text evidence="5">Methylates the class 1 translation termination release factors RF1/PrfA and RF2/PrfB on the glutamine residue of the universally conserved GGQ motif.</text>
</comment>
<dbReference type="CDD" id="cd02440">
    <property type="entry name" value="AdoMet_MTases"/>
    <property type="match status" value="1"/>
</dbReference>
<dbReference type="GO" id="GO:0032259">
    <property type="term" value="P:methylation"/>
    <property type="evidence" value="ECO:0007669"/>
    <property type="project" value="UniProtKB-KW"/>
</dbReference>
<dbReference type="InterPro" id="IPR019874">
    <property type="entry name" value="RF_methyltr_PrmC"/>
</dbReference>
<evidence type="ECO:0000259" key="6">
    <source>
        <dbReference type="Pfam" id="PF05175"/>
    </source>
</evidence>
<evidence type="ECO:0000259" key="7">
    <source>
        <dbReference type="Pfam" id="PF17827"/>
    </source>
</evidence>
<keyword evidence="3 5" id="KW-0949">S-adenosyl-L-methionine</keyword>
<feature type="binding site" evidence="5">
    <location>
        <begin position="127"/>
        <end position="131"/>
    </location>
    <ligand>
        <name>S-adenosyl-L-methionine</name>
        <dbReference type="ChEBI" id="CHEBI:59789"/>
    </ligand>
</feature>
<dbReference type="NCBIfam" id="TIGR03534">
    <property type="entry name" value="RF_mod_PrmC"/>
    <property type="match status" value="1"/>
</dbReference>
<organism evidence="8 9">
    <name type="scientific">SAR324 cluster bacterium</name>
    <dbReference type="NCBI Taxonomy" id="2024889"/>
    <lineage>
        <taxon>Bacteria</taxon>
        <taxon>Deltaproteobacteria</taxon>
        <taxon>SAR324 cluster</taxon>
    </lineage>
</organism>
<dbReference type="Gene3D" id="1.10.8.10">
    <property type="entry name" value="DNA helicase RuvA subunit, C-terminal domain"/>
    <property type="match status" value="1"/>
</dbReference>
<evidence type="ECO:0000256" key="2">
    <source>
        <dbReference type="ARBA" id="ARBA00022679"/>
    </source>
</evidence>
<feature type="domain" description="Methyltransferase small" evidence="6">
    <location>
        <begin position="103"/>
        <end position="222"/>
    </location>
</feature>
<dbReference type="PANTHER" id="PTHR18895">
    <property type="entry name" value="HEMK METHYLTRANSFERASE"/>
    <property type="match status" value="1"/>
</dbReference>
<dbReference type="NCBIfam" id="TIGR00536">
    <property type="entry name" value="hemK_fam"/>
    <property type="match status" value="1"/>
</dbReference>
<dbReference type="Gene3D" id="3.40.50.150">
    <property type="entry name" value="Vaccinia Virus protein VP39"/>
    <property type="match status" value="1"/>
</dbReference>